<sequence length="229" mass="25959">MPGSGPLTYDEQVVDLSLQYLLADRPKRHLYSKHLSHIFQEAGIRGGSANAILDHSISTIWRDLHLHERLTPAKQNQVEDILRDALVEKIVRSIMGKMSARRSMGAWHETVDGRVDFTVTRRSMLTESREEFLRLREEERVRVEEKRPEMARSLEDGRSTGEVVDKWRARVEAEPSRESREQLFGWGEAEALSEQSAWSGDAEDSATGREVVCLGSRARGLGGGSFDRT</sequence>
<dbReference type="Proteomes" id="UP000309340">
    <property type="component" value="Unassembled WGS sequence"/>
</dbReference>
<reference evidence="1 2" key="1">
    <citation type="submission" date="2017-03" db="EMBL/GenBank/DDBJ databases">
        <title>Genomes of endolithic fungi from Antarctica.</title>
        <authorList>
            <person name="Coleine C."/>
            <person name="Masonjones S."/>
            <person name="Stajich J.E."/>
        </authorList>
    </citation>
    <scope>NUCLEOTIDE SEQUENCE [LARGE SCALE GENOMIC DNA]</scope>
    <source>
        <strain evidence="1 2">CCFEE 5184</strain>
    </source>
</reference>
<dbReference type="STRING" id="329884.A0A4U0WRN7"/>
<evidence type="ECO:0000313" key="1">
    <source>
        <dbReference type="EMBL" id="TKA65143.1"/>
    </source>
</evidence>
<dbReference type="EMBL" id="NAJQ01000764">
    <property type="protein sequence ID" value="TKA65143.1"/>
    <property type="molecule type" value="Genomic_DNA"/>
</dbReference>
<protein>
    <submittedName>
        <fullName evidence="1">Uncharacterized protein</fullName>
    </submittedName>
</protein>
<accession>A0A4U0WRN7</accession>
<evidence type="ECO:0000313" key="2">
    <source>
        <dbReference type="Proteomes" id="UP000309340"/>
    </source>
</evidence>
<organism evidence="1 2">
    <name type="scientific">Friedmanniomyces simplex</name>
    <dbReference type="NCBI Taxonomy" id="329884"/>
    <lineage>
        <taxon>Eukaryota</taxon>
        <taxon>Fungi</taxon>
        <taxon>Dikarya</taxon>
        <taxon>Ascomycota</taxon>
        <taxon>Pezizomycotina</taxon>
        <taxon>Dothideomycetes</taxon>
        <taxon>Dothideomycetidae</taxon>
        <taxon>Mycosphaerellales</taxon>
        <taxon>Teratosphaeriaceae</taxon>
        <taxon>Friedmanniomyces</taxon>
    </lineage>
</organism>
<comment type="caution">
    <text evidence="1">The sequence shown here is derived from an EMBL/GenBank/DDBJ whole genome shotgun (WGS) entry which is preliminary data.</text>
</comment>
<name>A0A4U0WRN7_9PEZI</name>
<proteinExistence type="predicted"/>
<gene>
    <name evidence="1" type="ORF">B0A55_09884</name>
</gene>
<dbReference type="AlphaFoldDB" id="A0A4U0WRN7"/>
<keyword evidence="2" id="KW-1185">Reference proteome</keyword>